<organism evidence="1 2">
    <name type="scientific">Tetrapyrgos nigripes</name>
    <dbReference type="NCBI Taxonomy" id="182062"/>
    <lineage>
        <taxon>Eukaryota</taxon>
        <taxon>Fungi</taxon>
        <taxon>Dikarya</taxon>
        <taxon>Basidiomycota</taxon>
        <taxon>Agaricomycotina</taxon>
        <taxon>Agaricomycetes</taxon>
        <taxon>Agaricomycetidae</taxon>
        <taxon>Agaricales</taxon>
        <taxon>Marasmiineae</taxon>
        <taxon>Marasmiaceae</taxon>
        <taxon>Tetrapyrgos</taxon>
    </lineage>
</organism>
<dbReference type="EMBL" id="JAACJM010000111">
    <property type="protein sequence ID" value="KAF5345520.1"/>
    <property type="molecule type" value="Genomic_DNA"/>
</dbReference>
<keyword evidence="2" id="KW-1185">Reference proteome</keyword>
<comment type="caution">
    <text evidence="1">The sequence shown here is derived from an EMBL/GenBank/DDBJ whole genome shotgun (WGS) entry which is preliminary data.</text>
</comment>
<evidence type="ECO:0000313" key="1">
    <source>
        <dbReference type="EMBL" id="KAF5345520.1"/>
    </source>
</evidence>
<reference evidence="1 2" key="1">
    <citation type="journal article" date="2020" name="ISME J.">
        <title>Uncovering the hidden diversity of litter-decomposition mechanisms in mushroom-forming fungi.</title>
        <authorList>
            <person name="Floudas D."/>
            <person name="Bentzer J."/>
            <person name="Ahren D."/>
            <person name="Johansson T."/>
            <person name="Persson P."/>
            <person name="Tunlid A."/>
        </authorList>
    </citation>
    <scope>NUCLEOTIDE SEQUENCE [LARGE SCALE GENOMIC DNA]</scope>
    <source>
        <strain evidence="1 2">CBS 291.85</strain>
    </source>
</reference>
<proteinExistence type="predicted"/>
<protein>
    <submittedName>
        <fullName evidence="1">Uncharacterized protein</fullName>
    </submittedName>
</protein>
<gene>
    <name evidence="1" type="ORF">D9758_012016</name>
</gene>
<name>A0A8H5FQ63_9AGAR</name>
<dbReference type="Proteomes" id="UP000559256">
    <property type="component" value="Unassembled WGS sequence"/>
</dbReference>
<dbReference type="AlphaFoldDB" id="A0A8H5FQ63"/>
<evidence type="ECO:0000313" key="2">
    <source>
        <dbReference type="Proteomes" id="UP000559256"/>
    </source>
</evidence>
<accession>A0A8H5FQ63</accession>
<sequence>MVEFFHHIGDSLRYLTIESRSAEQSISYFMDDDLLRAFIVTSPKESVLCPGLTHMTFNSDEELVLSEQVLLEFISARVRRNDEDGEFVKPLERLAVYTRRTGFASKFSPENLRLEEAEVVNVRLYTTDNPSPPWTSVVAEHSGPNNRDINIFD</sequence>